<dbReference type="InterPro" id="IPR044068">
    <property type="entry name" value="CB"/>
</dbReference>
<reference evidence="8" key="1">
    <citation type="submission" date="2016-10" db="EMBL/GenBank/DDBJ databases">
        <authorList>
            <person name="Varghese N."/>
            <person name="Submissions S."/>
        </authorList>
    </citation>
    <scope>NUCLEOTIDE SEQUENCE [LARGE SCALE GENOMIC DNA]</scope>
    <source>
        <strain evidence="8">DSM 24767</strain>
    </source>
</reference>
<feature type="compositionally biased region" description="Basic and acidic residues" evidence="4">
    <location>
        <begin position="432"/>
        <end position="443"/>
    </location>
</feature>
<evidence type="ECO:0000256" key="2">
    <source>
        <dbReference type="ARBA" id="ARBA00023172"/>
    </source>
</evidence>
<dbReference type="STRING" id="1095778.SAMN04489842_2179"/>
<evidence type="ECO:0000259" key="6">
    <source>
        <dbReference type="PROSITE" id="PS51900"/>
    </source>
</evidence>
<dbReference type="Proteomes" id="UP000198848">
    <property type="component" value="Unassembled WGS sequence"/>
</dbReference>
<evidence type="ECO:0000259" key="5">
    <source>
        <dbReference type="PROSITE" id="PS51898"/>
    </source>
</evidence>
<keyword evidence="8" id="KW-1185">Reference proteome</keyword>
<keyword evidence="1 3" id="KW-0238">DNA-binding</keyword>
<dbReference type="SUPFAM" id="SSF56349">
    <property type="entry name" value="DNA breaking-rejoining enzymes"/>
    <property type="match status" value="1"/>
</dbReference>
<feature type="compositionally biased region" description="Basic and acidic residues" evidence="4">
    <location>
        <begin position="1"/>
        <end position="31"/>
    </location>
</feature>
<dbReference type="PROSITE" id="PS51900">
    <property type="entry name" value="CB"/>
    <property type="match status" value="1"/>
</dbReference>
<feature type="compositionally biased region" description="Polar residues" evidence="4">
    <location>
        <begin position="39"/>
        <end position="67"/>
    </location>
</feature>
<dbReference type="GO" id="GO:0015074">
    <property type="term" value="P:DNA integration"/>
    <property type="evidence" value="ECO:0007669"/>
    <property type="project" value="InterPro"/>
</dbReference>
<dbReference type="InterPro" id="IPR050090">
    <property type="entry name" value="Tyrosine_recombinase_XerCD"/>
</dbReference>
<evidence type="ECO:0000256" key="4">
    <source>
        <dbReference type="SAM" id="MobiDB-lite"/>
    </source>
</evidence>
<dbReference type="InterPro" id="IPR013762">
    <property type="entry name" value="Integrase-like_cat_sf"/>
</dbReference>
<dbReference type="AlphaFoldDB" id="A0A1H1FZ17"/>
<sequence length="443" mass="51642">MRRFESRPAAARRERAGHGGGERVTRRDEQPRCVAAQNDVESSTVARSENKMSTPNSNNSESHQPNSSKEKPHTDTPHVPEPTQEYLGERQAMLYEKQRERFIEWLATEDACEGDGTLSEQSRSNYASRLDQIHRWVWRHETDGFVSTLTTDHADAFVEALDEDKFTKRTGEPYAADSKKKFVNALKKLFQWQSDGEDEPWEPETKFSQNEYDQFDPLTREERGRLREAATTFGSMPVYNDLSPEERSRKKALLAQRLGKPKDEVTMDDWKRQNQTWKFASLVMVALDAGLRPCEVERARTSWYQPGAKILSIPKEDAAKNRKYWEVALRDETTDALDLWLDERDACPKYDDTDKLWLNRKSNPYNSKTLNHLFRQLLEEAGIDDTNRKLTWYSIRHSLGTYMTQEGDLEQAREQMRHKSAESTQRYVHAPPETRRNTLDRME</sequence>
<accession>A0A1H1FZ17</accession>
<feature type="compositionally biased region" description="Basic and acidic residues" evidence="4">
    <location>
        <begin position="68"/>
        <end position="78"/>
    </location>
</feature>
<dbReference type="PROSITE" id="PS51898">
    <property type="entry name" value="TYR_RECOMBINASE"/>
    <property type="match status" value="1"/>
</dbReference>
<dbReference type="Gene3D" id="1.10.443.10">
    <property type="entry name" value="Intergrase catalytic core"/>
    <property type="match status" value="1"/>
</dbReference>
<evidence type="ECO:0000313" key="8">
    <source>
        <dbReference type="Proteomes" id="UP000198848"/>
    </source>
</evidence>
<dbReference type="EMBL" id="FNLC01000002">
    <property type="protein sequence ID" value="SDR06150.1"/>
    <property type="molecule type" value="Genomic_DNA"/>
</dbReference>
<protein>
    <submittedName>
        <fullName evidence="7">Site-specific recombinase XerD</fullName>
    </submittedName>
</protein>
<dbReference type="PANTHER" id="PTHR30349">
    <property type="entry name" value="PHAGE INTEGRASE-RELATED"/>
    <property type="match status" value="1"/>
</dbReference>
<evidence type="ECO:0000313" key="7">
    <source>
        <dbReference type="EMBL" id="SDR06150.1"/>
    </source>
</evidence>
<gene>
    <name evidence="7" type="ORF">SAMN04489842_2179</name>
</gene>
<dbReference type="GO" id="GO:0006310">
    <property type="term" value="P:DNA recombination"/>
    <property type="evidence" value="ECO:0007669"/>
    <property type="project" value="UniProtKB-KW"/>
</dbReference>
<dbReference type="Pfam" id="PF00589">
    <property type="entry name" value="Phage_integrase"/>
    <property type="match status" value="1"/>
</dbReference>
<feature type="region of interest" description="Disordered" evidence="4">
    <location>
        <begin position="414"/>
        <end position="443"/>
    </location>
</feature>
<dbReference type="CDD" id="cd00397">
    <property type="entry name" value="DNA_BRE_C"/>
    <property type="match status" value="1"/>
</dbReference>
<dbReference type="InterPro" id="IPR011010">
    <property type="entry name" value="DNA_brk_join_enz"/>
</dbReference>
<proteinExistence type="predicted"/>
<dbReference type="GO" id="GO:0003677">
    <property type="term" value="F:DNA binding"/>
    <property type="evidence" value="ECO:0007669"/>
    <property type="project" value="UniProtKB-UniRule"/>
</dbReference>
<feature type="domain" description="Core-binding (CB)" evidence="6">
    <location>
        <begin position="93"/>
        <end position="194"/>
    </location>
</feature>
<keyword evidence="2" id="KW-0233">DNA recombination</keyword>
<feature type="domain" description="Tyr recombinase" evidence="5">
    <location>
        <begin position="260"/>
        <end position="440"/>
    </location>
</feature>
<feature type="region of interest" description="Disordered" evidence="4">
    <location>
        <begin position="1"/>
        <end position="82"/>
    </location>
</feature>
<evidence type="ECO:0000256" key="1">
    <source>
        <dbReference type="ARBA" id="ARBA00023125"/>
    </source>
</evidence>
<dbReference type="InterPro" id="IPR002104">
    <property type="entry name" value="Integrase_catalytic"/>
</dbReference>
<dbReference type="PANTHER" id="PTHR30349:SF64">
    <property type="entry name" value="PROPHAGE INTEGRASE INTD-RELATED"/>
    <property type="match status" value="1"/>
</dbReference>
<organism evidence="7 8">
    <name type="scientific">Natronobacterium texcoconense</name>
    <dbReference type="NCBI Taxonomy" id="1095778"/>
    <lineage>
        <taxon>Archaea</taxon>
        <taxon>Methanobacteriati</taxon>
        <taxon>Methanobacteriota</taxon>
        <taxon>Stenosarchaea group</taxon>
        <taxon>Halobacteria</taxon>
        <taxon>Halobacteriales</taxon>
        <taxon>Natrialbaceae</taxon>
        <taxon>Natronobacterium</taxon>
    </lineage>
</organism>
<name>A0A1H1FZ17_NATTX</name>
<evidence type="ECO:0000256" key="3">
    <source>
        <dbReference type="PROSITE-ProRule" id="PRU01248"/>
    </source>
</evidence>